<feature type="compositionally biased region" description="Low complexity" evidence="1">
    <location>
        <begin position="430"/>
        <end position="439"/>
    </location>
</feature>
<dbReference type="OMA" id="MGMNSMN"/>
<feature type="region of interest" description="Disordered" evidence="1">
    <location>
        <begin position="1"/>
        <end position="288"/>
    </location>
</feature>
<sequence length="940" mass="105856">MDSPQDAHEHPATAASTDVTASSTPISRRNNDEQYAKTPQALVAGASSSAGATNYKSYSADSRQGRDCGARERSPRLRSRSPSRARLHTEPHGHHSQQQRRASETQQRSSRSCDLAPHYTDERHSGGRPRSPDRAMQSLHQAPPCAPQRRKSNGGRQWPSKEDGGKGKKKTHRGSRGGKGRDSNKPAQQNVNEELDGDVREAASSRPNEAGPSTARASSSFDTRQPAHPPSHAPAPAQGPAITFVELPPDLLSSLRDGPSRKRKRDDADGPADGRSAKRRHWEDDYDGDTRAWLDELRNMAEDDLKRQGRLQLKSEAQDREIEHLRTLLVEQRWNNKVIQGLAVEEGQARWEFMEEEMRRLRNPPARDDSKRYDMYGGTDLSDASGTDDMYVRSEPDDDDDEVYGNGADIGYNEWKRRDDEQRRRDPSRPRAQSRGSAPRPRPQSRPTSPPRWERPRARAPSPPRRLPPSTSRPVSAKGTRDANGVRTNRPAPHPAPHPSPASVEFATSMDEVLTEGVTIDICTDVDAPDLNEADADHALAAAEQDQLMTHDNFIARSLDSILDMLPAANLRATMRQTLWDFTSGYQLPMPLGRYGHPHLKGWSWGEVDPRRIFKDSQSGARLTKDSDEFKRLAQEAVTLPFAGRSVTQRVVVGWAHCDGILPMPGWHAEPDIMHEARMNPSKVTTAVRRQNSVNRAKCLMYTDWDLADLECMLLIRMSRPENVARALRQTVQVGNEWKDRVWDALVYGWGKRKKAWGNDGEDSVFANFTPVQEYENGPQAYTGDSGAASVFTHLRRCGFGLTRLVGKKDCAHVEDTEMGAYMTRLRKHEERRQALMNELAAKHGCDAKDVNRNVKNLYLSANVEFERIPEGRAIVRTCTKLARAHRYYFGQDGVLRYIEKDVITGLEAMYSPAEVERMKADEEARKNWADKKQRWDKLY</sequence>
<feature type="compositionally biased region" description="Basic and acidic residues" evidence="1">
    <location>
        <begin position="414"/>
        <end position="429"/>
    </location>
</feature>
<feature type="compositionally biased region" description="Basic and acidic residues" evidence="1">
    <location>
        <begin position="119"/>
        <end position="133"/>
    </location>
</feature>
<dbReference type="AlphaFoldDB" id="J0WNU1"/>
<feature type="compositionally biased region" description="Basic and acidic residues" evidence="1">
    <location>
        <begin position="362"/>
        <end position="374"/>
    </location>
</feature>
<reference evidence="3" key="1">
    <citation type="journal article" date="2012" name="Science">
        <title>The Paleozoic origin of enzymatic lignin decomposition reconstructed from 31 fungal genomes.</title>
        <authorList>
            <person name="Floudas D."/>
            <person name="Binder M."/>
            <person name="Riley R."/>
            <person name="Barry K."/>
            <person name="Blanchette R.A."/>
            <person name="Henrissat B."/>
            <person name="Martinez A.T."/>
            <person name="Otillar R."/>
            <person name="Spatafora J.W."/>
            <person name="Yadav J.S."/>
            <person name="Aerts A."/>
            <person name="Benoit I."/>
            <person name="Boyd A."/>
            <person name="Carlson A."/>
            <person name="Copeland A."/>
            <person name="Coutinho P.M."/>
            <person name="de Vries R.P."/>
            <person name="Ferreira P."/>
            <person name="Findley K."/>
            <person name="Foster B."/>
            <person name="Gaskell J."/>
            <person name="Glotzer D."/>
            <person name="Gorecki P."/>
            <person name="Heitman J."/>
            <person name="Hesse C."/>
            <person name="Hori C."/>
            <person name="Igarashi K."/>
            <person name="Jurgens J.A."/>
            <person name="Kallen N."/>
            <person name="Kersten P."/>
            <person name="Kohler A."/>
            <person name="Kuees U."/>
            <person name="Kumar T.K.A."/>
            <person name="Kuo A."/>
            <person name="LaButti K."/>
            <person name="Larrondo L.F."/>
            <person name="Lindquist E."/>
            <person name="Ling A."/>
            <person name="Lombard V."/>
            <person name="Lucas S."/>
            <person name="Lundell T."/>
            <person name="Martin R."/>
            <person name="McLaughlin D.J."/>
            <person name="Morgenstern I."/>
            <person name="Morin E."/>
            <person name="Murat C."/>
            <person name="Nagy L.G."/>
            <person name="Nolan M."/>
            <person name="Ohm R.A."/>
            <person name="Patyshakuliyeva A."/>
            <person name="Rokas A."/>
            <person name="Ruiz-Duenas F.J."/>
            <person name="Sabat G."/>
            <person name="Salamov A."/>
            <person name="Samejima M."/>
            <person name="Schmutz J."/>
            <person name="Slot J.C."/>
            <person name="St John F."/>
            <person name="Stenlid J."/>
            <person name="Sun H."/>
            <person name="Sun S."/>
            <person name="Syed K."/>
            <person name="Tsang A."/>
            <person name="Wiebenga A."/>
            <person name="Young D."/>
            <person name="Pisabarro A."/>
            <person name="Eastwood D.C."/>
            <person name="Martin F."/>
            <person name="Cullen D."/>
            <person name="Grigoriev I.V."/>
            <person name="Hibbett D.S."/>
        </authorList>
    </citation>
    <scope>NUCLEOTIDE SEQUENCE [LARGE SCALE GENOMIC DNA]</scope>
    <source>
        <strain evidence="3">TFB10046</strain>
    </source>
</reference>
<feature type="compositionally biased region" description="Basic and acidic residues" evidence="1">
    <location>
        <begin position="1"/>
        <end position="11"/>
    </location>
</feature>
<evidence type="ECO:0000313" key="2">
    <source>
        <dbReference type="EMBL" id="EJD34047.1"/>
    </source>
</evidence>
<evidence type="ECO:0000313" key="3">
    <source>
        <dbReference type="Proteomes" id="UP000006514"/>
    </source>
</evidence>
<dbReference type="KEGG" id="adl:AURDEDRAFT_176892"/>
<dbReference type="Proteomes" id="UP000006514">
    <property type="component" value="Unassembled WGS sequence"/>
</dbReference>
<feature type="region of interest" description="Disordered" evidence="1">
    <location>
        <begin position="362"/>
        <end position="503"/>
    </location>
</feature>
<feature type="compositionally biased region" description="Low complexity" evidence="1">
    <location>
        <begin position="12"/>
        <end position="24"/>
    </location>
</feature>
<dbReference type="EMBL" id="JH688016">
    <property type="protein sequence ID" value="EJD34047.1"/>
    <property type="molecule type" value="Genomic_DNA"/>
</dbReference>
<feature type="compositionally biased region" description="Basic residues" evidence="1">
    <location>
        <begin position="76"/>
        <end position="86"/>
    </location>
</feature>
<protein>
    <submittedName>
        <fullName evidence="2">Uncharacterized protein</fullName>
    </submittedName>
</protein>
<dbReference type="InParanoid" id="J0WNU1"/>
<proteinExistence type="predicted"/>
<feature type="compositionally biased region" description="Pro residues" evidence="1">
    <location>
        <begin position="440"/>
        <end position="450"/>
    </location>
</feature>
<name>J0WNU1_AURST</name>
<feature type="compositionally biased region" description="Basic and acidic residues" evidence="1">
    <location>
        <begin position="63"/>
        <end position="75"/>
    </location>
</feature>
<gene>
    <name evidence="2" type="ORF">AURDEDRAFT_176892</name>
</gene>
<evidence type="ECO:0000256" key="1">
    <source>
        <dbReference type="SAM" id="MobiDB-lite"/>
    </source>
</evidence>
<organism evidence="2 3">
    <name type="scientific">Auricularia subglabra (strain TFB-10046 / SS5)</name>
    <name type="common">White-rot fungus</name>
    <name type="synonym">Auricularia delicata (strain TFB10046)</name>
    <dbReference type="NCBI Taxonomy" id="717982"/>
    <lineage>
        <taxon>Eukaryota</taxon>
        <taxon>Fungi</taxon>
        <taxon>Dikarya</taxon>
        <taxon>Basidiomycota</taxon>
        <taxon>Agaricomycotina</taxon>
        <taxon>Agaricomycetes</taxon>
        <taxon>Auriculariales</taxon>
        <taxon>Auriculariaceae</taxon>
        <taxon>Auricularia</taxon>
    </lineage>
</organism>
<feature type="compositionally biased region" description="Basic residues" evidence="1">
    <location>
        <begin position="167"/>
        <end position="178"/>
    </location>
</feature>
<accession>J0WNU1</accession>
<keyword evidence="3" id="KW-1185">Reference proteome</keyword>